<dbReference type="OrthoDB" id="10531013at2759"/>
<comment type="caution">
    <text evidence="2">The sequence shown here is derived from an EMBL/GenBank/DDBJ whole genome shotgun (WGS) entry which is preliminary data.</text>
</comment>
<organism evidence="2 3">
    <name type="scientific">Dentipellis fragilis</name>
    <dbReference type="NCBI Taxonomy" id="205917"/>
    <lineage>
        <taxon>Eukaryota</taxon>
        <taxon>Fungi</taxon>
        <taxon>Dikarya</taxon>
        <taxon>Basidiomycota</taxon>
        <taxon>Agaricomycotina</taxon>
        <taxon>Agaricomycetes</taxon>
        <taxon>Russulales</taxon>
        <taxon>Hericiaceae</taxon>
        <taxon>Dentipellis</taxon>
    </lineage>
</organism>
<dbReference type="SUPFAM" id="SSF52047">
    <property type="entry name" value="RNI-like"/>
    <property type="match status" value="1"/>
</dbReference>
<dbReference type="Gene3D" id="3.80.10.10">
    <property type="entry name" value="Ribonuclease Inhibitor"/>
    <property type="match status" value="1"/>
</dbReference>
<gene>
    <name evidence="2" type="ORF">EVG20_g8448</name>
</gene>
<proteinExistence type="predicted"/>
<dbReference type="EMBL" id="SEOQ01000733">
    <property type="protein sequence ID" value="TFY57676.1"/>
    <property type="molecule type" value="Genomic_DNA"/>
</dbReference>
<sequence>MSQARRTLDLEIDAVVLLQCSLRTRYNAVTHVNRLPSEILSHIFGFIQVFDTPRIVQERVCVNTEHDFGWLHITHMDGRVLTSLEDDFDFFRMLHVLLSSENLFGRCPWHHHTTPSPHADLKIMGKVKDKISLPMCLCGAAPVLENVWLTNSASTVHFLRDRQIPSLPTTLFNAAAPRLRHLSISRFNFSWSSLAFGTLTYLEVRQLQTDFPDPSQFAEPQDLRQFLSALERMPLLETLILRFVLPPLPPRRNTSKHYTGIAERIIPWVTSRIPSGGSTLAESDAGHPNLQSPSSGGGPTYELELYGMNFDEDLAELKAMCNLLPLGHIDKLKIGFEDGDPWIAEDYFSLFGRCEELRHVEISLACTASFWEGFSPDVAGSMEEHPRVLFPSLTSLTLSRVNFKPRHSSWLPGWLKSRGSSFPLQQITLTNCVLQREASEIIKRDLTQVVWDHVRFREQDDDSDYDVPPPLSPLH</sequence>
<protein>
    <recommendedName>
        <fullName evidence="4">F-box domain-containing protein</fullName>
    </recommendedName>
</protein>
<dbReference type="Proteomes" id="UP000298327">
    <property type="component" value="Unassembled WGS sequence"/>
</dbReference>
<evidence type="ECO:0000256" key="1">
    <source>
        <dbReference type="SAM" id="MobiDB-lite"/>
    </source>
</evidence>
<dbReference type="InterPro" id="IPR032675">
    <property type="entry name" value="LRR_dom_sf"/>
</dbReference>
<evidence type="ECO:0000313" key="3">
    <source>
        <dbReference type="Proteomes" id="UP000298327"/>
    </source>
</evidence>
<name>A0A4Y9Y5E3_9AGAM</name>
<dbReference type="AlphaFoldDB" id="A0A4Y9Y5E3"/>
<feature type="region of interest" description="Disordered" evidence="1">
    <location>
        <begin position="277"/>
        <end position="298"/>
    </location>
</feature>
<accession>A0A4Y9Y5E3</accession>
<evidence type="ECO:0000313" key="2">
    <source>
        <dbReference type="EMBL" id="TFY57676.1"/>
    </source>
</evidence>
<evidence type="ECO:0008006" key="4">
    <source>
        <dbReference type="Google" id="ProtNLM"/>
    </source>
</evidence>
<reference evidence="2 3" key="1">
    <citation type="submission" date="2019-02" db="EMBL/GenBank/DDBJ databases">
        <title>Genome sequencing of the rare red list fungi Dentipellis fragilis.</title>
        <authorList>
            <person name="Buettner E."/>
            <person name="Kellner H."/>
        </authorList>
    </citation>
    <scope>NUCLEOTIDE SEQUENCE [LARGE SCALE GENOMIC DNA]</scope>
    <source>
        <strain evidence="2 3">DSM 105465</strain>
    </source>
</reference>
<dbReference type="STRING" id="205917.A0A4Y9Y5E3"/>
<keyword evidence="3" id="KW-1185">Reference proteome</keyword>